<dbReference type="SUPFAM" id="SSF47954">
    <property type="entry name" value="Cyclin-like"/>
    <property type="match status" value="2"/>
</dbReference>
<comment type="similarity">
    <text evidence="1 5">Belongs to the cyclin family.</text>
</comment>
<feature type="non-terminal residue" evidence="7">
    <location>
        <position position="335"/>
    </location>
</feature>
<dbReference type="Proteomes" id="UP000094336">
    <property type="component" value="Unassembled WGS sequence"/>
</dbReference>
<dbReference type="STRING" id="984486.A0A1E3QRF2"/>
<dbReference type="SMART" id="SM00385">
    <property type="entry name" value="CYCLIN"/>
    <property type="match status" value="1"/>
</dbReference>
<dbReference type="InterPro" id="IPR004367">
    <property type="entry name" value="Cyclin_C-dom"/>
</dbReference>
<dbReference type="Gene3D" id="1.10.472.10">
    <property type="entry name" value="Cyclin-like"/>
    <property type="match status" value="2"/>
</dbReference>
<gene>
    <name evidence="7" type="ORF">BABINDRAFT_20274</name>
</gene>
<dbReference type="GeneID" id="30149093"/>
<dbReference type="CDD" id="cd20559">
    <property type="entry name" value="CYCLIN_ScCLN_like"/>
    <property type="match status" value="1"/>
</dbReference>
<dbReference type="GO" id="GO:0016538">
    <property type="term" value="F:cyclin-dependent protein serine/threonine kinase regulator activity"/>
    <property type="evidence" value="ECO:0007669"/>
    <property type="project" value="UniProtKB-ARBA"/>
</dbReference>
<evidence type="ECO:0000256" key="4">
    <source>
        <dbReference type="ARBA" id="ARBA00023306"/>
    </source>
</evidence>
<feature type="domain" description="Cyclin-like" evidence="6">
    <location>
        <begin position="60"/>
        <end position="146"/>
    </location>
</feature>
<feature type="non-terminal residue" evidence="7">
    <location>
        <position position="1"/>
    </location>
</feature>
<evidence type="ECO:0000259" key="6">
    <source>
        <dbReference type="SMART" id="SM00385"/>
    </source>
</evidence>
<dbReference type="GO" id="GO:0051301">
    <property type="term" value="P:cell division"/>
    <property type="evidence" value="ECO:0007669"/>
    <property type="project" value="UniProtKB-KW"/>
</dbReference>
<protein>
    <recommendedName>
        <fullName evidence="6">Cyclin-like domain-containing protein</fullName>
    </recommendedName>
</protein>
<reference evidence="8" key="1">
    <citation type="submission" date="2016-05" db="EMBL/GenBank/DDBJ databases">
        <title>Comparative genomics of biotechnologically important yeasts.</title>
        <authorList>
            <consortium name="DOE Joint Genome Institute"/>
            <person name="Riley R."/>
            <person name="Haridas S."/>
            <person name="Wolfe K.H."/>
            <person name="Lopes M.R."/>
            <person name="Hittinger C.T."/>
            <person name="Goker M."/>
            <person name="Salamov A."/>
            <person name="Wisecaver J."/>
            <person name="Long T.M."/>
            <person name="Aerts A.L."/>
            <person name="Barry K."/>
            <person name="Choi C."/>
            <person name="Clum A."/>
            <person name="Coughlan A.Y."/>
            <person name="Deshpande S."/>
            <person name="Douglass A.P."/>
            <person name="Hanson S.J."/>
            <person name="Klenk H.-P."/>
            <person name="Labutti K."/>
            <person name="Lapidus A."/>
            <person name="Lindquist E."/>
            <person name="Lipzen A."/>
            <person name="Meier-Kolthoff J.P."/>
            <person name="Ohm R.A."/>
            <person name="Otillar R.P."/>
            <person name="Pangilinan J."/>
            <person name="Peng Y."/>
            <person name="Rokas A."/>
            <person name="Rosa C.A."/>
            <person name="Scheuner C."/>
            <person name="Sibirny A.A."/>
            <person name="Slot J.C."/>
            <person name="Stielow J.B."/>
            <person name="Sun H."/>
            <person name="Kurtzman C.P."/>
            <person name="Blackwell M."/>
            <person name="Grigoriev I.V."/>
            <person name="Jeffries T.W."/>
        </authorList>
    </citation>
    <scope>NUCLEOTIDE SEQUENCE [LARGE SCALE GENOMIC DNA]</scope>
    <source>
        <strain evidence="8">NRRL Y-12698</strain>
    </source>
</reference>
<dbReference type="GO" id="GO:0051726">
    <property type="term" value="P:regulation of cell cycle"/>
    <property type="evidence" value="ECO:0007669"/>
    <property type="project" value="UniProtKB-ARBA"/>
</dbReference>
<keyword evidence="4" id="KW-0131">Cell cycle</keyword>
<dbReference type="PANTHER" id="PTHR10177">
    <property type="entry name" value="CYCLINS"/>
    <property type="match status" value="1"/>
</dbReference>
<dbReference type="InterPro" id="IPR036915">
    <property type="entry name" value="Cyclin-like_sf"/>
</dbReference>
<dbReference type="RefSeq" id="XP_018985558.1">
    <property type="nucleotide sequence ID" value="XM_019131240.1"/>
</dbReference>
<keyword evidence="3 5" id="KW-0195">Cyclin</keyword>
<sequence>RSYPPVLEMLESNTNKALFAEYADDVPRHLAQLEAANGISVQLIDMQPEIKWYMRPYLLDFLSETHYSLRLQPQTYFLAWSIIDRYCSKRVVFKKHYQLVGCTALLIAAKYEDKKSRVPTLQDLVHLTRQTYDETMFMQMERHILTTLEWSLGQPTYEECLQLAISTSVDFNQLTPVKKHRPNGESMLTSLTEMGRFFCEIALYDKSFLHFPVSLVAIAANSLASQMLDIPSTAARLQHIIAHFYLQSARDSYTHDDEFFFEDEENCAPRVTGAFLSGFNEDALLSIKKITLLFMTSLTSVSEFVQRKYQELGVCQVINQYIHRNAFLLKPVLET</sequence>
<proteinExistence type="inferred from homology"/>
<accession>A0A1E3QRF2</accession>
<evidence type="ECO:0000256" key="2">
    <source>
        <dbReference type="ARBA" id="ARBA00022618"/>
    </source>
</evidence>
<dbReference type="InterPro" id="IPR006671">
    <property type="entry name" value="Cyclin_N"/>
</dbReference>
<evidence type="ECO:0000256" key="5">
    <source>
        <dbReference type="RuleBase" id="RU000383"/>
    </source>
</evidence>
<dbReference type="Pfam" id="PF00134">
    <property type="entry name" value="Cyclin_N"/>
    <property type="match status" value="1"/>
</dbReference>
<dbReference type="InterPro" id="IPR013763">
    <property type="entry name" value="Cyclin-like_dom"/>
</dbReference>
<evidence type="ECO:0000256" key="3">
    <source>
        <dbReference type="ARBA" id="ARBA00023127"/>
    </source>
</evidence>
<dbReference type="GO" id="GO:0044843">
    <property type="term" value="P:cell cycle G1/S phase transition"/>
    <property type="evidence" value="ECO:0007669"/>
    <property type="project" value="UniProtKB-ARBA"/>
</dbReference>
<evidence type="ECO:0000256" key="1">
    <source>
        <dbReference type="ARBA" id="ARBA00008742"/>
    </source>
</evidence>
<keyword evidence="2" id="KW-0132">Cell division</keyword>
<dbReference type="EMBL" id="KV454430">
    <property type="protein sequence ID" value="ODQ80230.1"/>
    <property type="molecule type" value="Genomic_DNA"/>
</dbReference>
<dbReference type="InterPro" id="IPR039361">
    <property type="entry name" value="Cyclin"/>
</dbReference>
<dbReference type="OrthoDB" id="5590282at2759"/>
<dbReference type="AlphaFoldDB" id="A0A1E3QRF2"/>
<evidence type="ECO:0000313" key="7">
    <source>
        <dbReference type="EMBL" id="ODQ80230.1"/>
    </source>
</evidence>
<keyword evidence="8" id="KW-1185">Reference proteome</keyword>
<dbReference type="Pfam" id="PF02984">
    <property type="entry name" value="Cyclin_C"/>
    <property type="match status" value="1"/>
</dbReference>
<dbReference type="FunFam" id="1.10.472.10:FF:000010">
    <property type="entry name" value="G1/S-specific cyclin Cln1"/>
    <property type="match status" value="1"/>
</dbReference>
<evidence type="ECO:0000313" key="8">
    <source>
        <dbReference type="Proteomes" id="UP000094336"/>
    </source>
</evidence>
<organism evidence="7 8">
    <name type="scientific">Babjeviella inositovora NRRL Y-12698</name>
    <dbReference type="NCBI Taxonomy" id="984486"/>
    <lineage>
        <taxon>Eukaryota</taxon>
        <taxon>Fungi</taxon>
        <taxon>Dikarya</taxon>
        <taxon>Ascomycota</taxon>
        <taxon>Saccharomycotina</taxon>
        <taxon>Pichiomycetes</taxon>
        <taxon>Serinales incertae sedis</taxon>
        <taxon>Babjeviella</taxon>
    </lineage>
</organism>
<name>A0A1E3QRF2_9ASCO</name>